<organism evidence="1">
    <name type="scientific">Anguilla anguilla</name>
    <name type="common">European freshwater eel</name>
    <name type="synonym">Muraena anguilla</name>
    <dbReference type="NCBI Taxonomy" id="7936"/>
    <lineage>
        <taxon>Eukaryota</taxon>
        <taxon>Metazoa</taxon>
        <taxon>Chordata</taxon>
        <taxon>Craniata</taxon>
        <taxon>Vertebrata</taxon>
        <taxon>Euteleostomi</taxon>
        <taxon>Actinopterygii</taxon>
        <taxon>Neopterygii</taxon>
        <taxon>Teleostei</taxon>
        <taxon>Anguilliformes</taxon>
        <taxon>Anguillidae</taxon>
        <taxon>Anguilla</taxon>
    </lineage>
</organism>
<accession>A0A0E9TJ38</accession>
<name>A0A0E9TJ38_ANGAN</name>
<evidence type="ECO:0000313" key="1">
    <source>
        <dbReference type="EMBL" id="JAH53472.1"/>
    </source>
</evidence>
<dbReference type="EMBL" id="GBXM01055105">
    <property type="protein sequence ID" value="JAH53472.1"/>
    <property type="molecule type" value="Transcribed_RNA"/>
</dbReference>
<proteinExistence type="predicted"/>
<dbReference type="AlphaFoldDB" id="A0A0E9TJ38"/>
<sequence length="54" mass="5991">MNNMGLVSHVTAVCHTRCVFVILSTKLNCHQKVFSSDQALITALRCPARVYLSI</sequence>
<protein>
    <submittedName>
        <fullName evidence="1">Uncharacterized protein</fullName>
    </submittedName>
</protein>
<reference evidence="1" key="1">
    <citation type="submission" date="2014-11" db="EMBL/GenBank/DDBJ databases">
        <authorList>
            <person name="Amaro Gonzalez C."/>
        </authorList>
    </citation>
    <scope>NUCLEOTIDE SEQUENCE</scope>
</reference>
<reference evidence="1" key="2">
    <citation type="journal article" date="2015" name="Fish Shellfish Immunol.">
        <title>Early steps in the European eel (Anguilla anguilla)-Vibrio vulnificus interaction in the gills: Role of the RtxA13 toxin.</title>
        <authorList>
            <person name="Callol A."/>
            <person name="Pajuelo D."/>
            <person name="Ebbesson L."/>
            <person name="Teles M."/>
            <person name="MacKenzie S."/>
            <person name="Amaro C."/>
        </authorList>
    </citation>
    <scope>NUCLEOTIDE SEQUENCE</scope>
</reference>